<dbReference type="AlphaFoldDB" id="A0A286UW79"/>
<dbReference type="PIRSF" id="PIRSF037404">
    <property type="entry name" value="DNMT1"/>
    <property type="match status" value="1"/>
</dbReference>
<keyword evidence="6" id="KW-0238">DNA-binding</keyword>
<feature type="compositionally biased region" description="Polar residues" evidence="12">
    <location>
        <begin position="54"/>
        <end position="63"/>
    </location>
</feature>
<dbReference type="InParanoid" id="A0A286UW79"/>
<dbReference type="PANTHER" id="PTHR10629:SF52">
    <property type="entry name" value="DNA (CYTOSINE-5)-METHYLTRANSFERASE 1"/>
    <property type="match status" value="1"/>
</dbReference>
<dbReference type="Gene3D" id="3.40.50.150">
    <property type="entry name" value="Vaccinia Virus protein VP39"/>
    <property type="match status" value="1"/>
</dbReference>
<dbReference type="Pfam" id="PF12047">
    <property type="entry name" value="DNMT1-RFD"/>
    <property type="match status" value="1"/>
</dbReference>
<dbReference type="Pfam" id="PF00145">
    <property type="entry name" value="DNA_methylase"/>
    <property type="match status" value="2"/>
</dbReference>
<dbReference type="SMART" id="SM00439">
    <property type="entry name" value="BAH"/>
    <property type="match status" value="1"/>
</dbReference>
<dbReference type="EMBL" id="NBII01000001">
    <property type="protein sequence ID" value="PAV23860.1"/>
    <property type="molecule type" value="Genomic_DNA"/>
</dbReference>
<dbReference type="PROSITE" id="PS51038">
    <property type="entry name" value="BAH"/>
    <property type="match status" value="2"/>
</dbReference>
<dbReference type="InterPro" id="IPR018117">
    <property type="entry name" value="C5_DNA_meth_AS"/>
</dbReference>
<dbReference type="Proteomes" id="UP000217199">
    <property type="component" value="Unassembled WGS sequence"/>
</dbReference>
<feature type="compositionally biased region" description="Polar residues" evidence="12">
    <location>
        <begin position="1"/>
        <end position="11"/>
    </location>
</feature>
<keyword evidence="15" id="KW-1185">Reference proteome</keyword>
<keyword evidence="3 9" id="KW-0808">Transferase</keyword>
<evidence type="ECO:0000256" key="9">
    <source>
        <dbReference type="PROSITE-ProRule" id="PRU01016"/>
    </source>
</evidence>
<dbReference type="Pfam" id="PF01426">
    <property type="entry name" value="BAH"/>
    <property type="match status" value="1"/>
</dbReference>
<evidence type="ECO:0000256" key="8">
    <source>
        <dbReference type="PIRSR" id="PIRSR037404-1"/>
    </source>
</evidence>
<evidence type="ECO:0000256" key="6">
    <source>
        <dbReference type="ARBA" id="ARBA00023125"/>
    </source>
</evidence>
<dbReference type="InterPro" id="IPR043151">
    <property type="entry name" value="BAH_sf"/>
</dbReference>
<dbReference type="PROSITE" id="PS51679">
    <property type="entry name" value="SAM_MT_C5"/>
    <property type="match status" value="1"/>
</dbReference>
<evidence type="ECO:0000313" key="15">
    <source>
        <dbReference type="Proteomes" id="UP000217199"/>
    </source>
</evidence>
<dbReference type="GO" id="GO:0005634">
    <property type="term" value="C:nucleus"/>
    <property type="evidence" value="ECO:0007669"/>
    <property type="project" value="UniProtKB-SubCell"/>
</dbReference>
<evidence type="ECO:0000256" key="11">
    <source>
        <dbReference type="RuleBase" id="RU000417"/>
    </source>
</evidence>
<accession>A0A286UW79</accession>
<keyword evidence="2 9" id="KW-0489">Methyltransferase</keyword>
<feature type="active site" evidence="8 9">
    <location>
        <position position="715"/>
    </location>
</feature>
<evidence type="ECO:0000313" key="14">
    <source>
        <dbReference type="EMBL" id="PAV23860.1"/>
    </source>
</evidence>
<dbReference type="GO" id="GO:0006346">
    <property type="term" value="P:DNA methylation-dependent constitutive heterochromatin formation"/>
    <property type="evidence" value="ECO:0007669"/>
    <property type="project" value="InterPro"/>
</dbReference>
<feature type="region of interest" description="Disordered" evidence="12">
    <location>
        <begin position="1111"/>
        <end position="1138"/>
    </location>
</feature>
<evidence type="ECO:0000256" key="4">
    <source>
        <dbReference type="ARBA" id="ARBA00022691"/>
    </source>
</evidence>
<keyword evidence="7" id="KW-0539">Nucleus</keyword>
<sequence length="1138" mass="128972">MNSQLLSNSTPTRKRSYSQDTDDDSEKWARRLRCRLSLSSTGSTPKQKRGSEYVKNSSTCSKNTSRDAFYKAPENEIGENDELSNILHESEADEDSDLPVRYLDEFVFYDFSTNILVIVPINADPSSECDTYGVSGDVRTRYIEDEDSESDTEEEGETLRVKLTPIEEIWTDGSEVWIRTEYAWYILERPSRHYQSYYTKMLLSYDSSKKPAKLSKSFKTTASSSGMKFPFVTPRVGKIAQGLFYRSLLIAGDKVEPNAELQNICVQDIPFVVHEHDPETVEWGEEIKGASGYYHSVLIDGVEYNVGDTVAVEAPKSDNPRETKLDHTWFCEIKWFFDNITTHGRTNKKEKYFHARWFSHGSKTILGETANPQGLFLLDMCDDNPVDVILQKISVRYLGPGEKEPVVVSEKEVGSSTFHLSHKWDPDDFKMTVINLASEKDVINRSGSARHIQCYNCSKKYMEDFVQNCIKSPSSNSLNIHGISYHLKDFVYVKTRSDPLLRIGQITDLQLSSGNSKLKILFLERIKVDDKSMTPKSMKTLYFTDTNKEVDAESLDGKCFVMKDKDIQNLEEWLEETDSFCVTKEDYHRLKHCKICLERHGDHLKIERDVKHKPLLRALDLFSGAGGLTTGIDRSGFIKTCWAVEMSPNAAQSLKENHPDIVVYNQDCSLVLKYAADLRDGKHTEPLMSLEKKPTALLPPPEVGEVDLIMGGPPCQPFSGMNRHKKVDDIRQTCIPTMLSYVEFYRPKYALIENVTGLLHFRLKGRQEGQRIVGGIEAGMVKFVMRAFTSLGYQCQLRILNSADYGSPQQRNRVIFWASLPELLLPEWPCPSHYPRGGHNSVIRNVPGVGAVPKASRNDLEPGAHDGHTHAPFYAVTIKEAIGDLPSWDWENPGILYPKGKKKEKITKPQFIAISEPGREIVGYDYPVPYPSKPKTLFQAFCRQEFSDFSMVEDHYTHSHSEDVVEKTANLPVVNPPSLPRVNFSKLPHALRTDSKGNELPEKRDTYNRLYENGQFQTMMTVVNPSSKGVVVIHPTDKRSLTVRETARAQGFPDSYQFVTEREGVRALIADQYRQIGNAVPVHLAYALGRGLGETLIHTVMNQNEDEITAVNTESEDQGGKEDMEEEEIAYRSGSVEV</sequence>
<dbReference type="InterPro" id="IPR050390">
    <property type="entry name" value="C5-Methyltransferase"/>
</dbReference>
<reference evidence="14 15" key="1">
    <citation type="journal article" date="2017" name="Mol. Ecol.">
        <title>Comparative and population genomic landscape of Phellinus noxius: A hypervariable fungus causing root rot in trees.</title>
        <authorList>
            <person name="Chung C.L."/>
            <person name="Lee T.J."/>
            <person name="Akiba M."/>
            <person name="Lee H.H."/>
            <person name="Kuo T.H."/>
            <person name="Liu D."/>
            <person name="Ke H.M."/>
            <person name="Yokoi T."/>
            <person name="Roa M.B."/>
            <person name="Lu M.J."/>
            <person name="Chang Y.Y."/>
            <person name="Ann P.J."/>
            <person name="Tsai J.N."/>
            <person name="Chen C.Y."/>
            <person name="Tzean S.S."/>
            <person name="Ota Y."/>
            <person name="Hattori T."/>
            <person name="Sahashi N."/>
            <person name="Liou R.F."/>
            <person name="Kikuchi T."/>
            <person name="Tsai I.J."/>
        </authorList>
    </citation>
    <scope>NUCLEOTIDE SEQUENCE [LARGE SCALE GENOMIC DNA]</scope>
    <source>
        <strain evidence="14 15">FFPRI411160</strain>
    </source>
</reference>
<dbReference type="InterPro" id="IPR022702">
    <property type="entry name" value="Cytosine_MeTrfase1_RFD"/>
</dbReference>
<evidence type="ECO:0000256" key="12">
    <source>
        <dbReference type="SAM" id="MobiDB-lite"/>
    </source>
</evidence>
<keyword evidence="4 9" id="KW-0949">S-adenosyl-L-methionine</keyword>
<dbReference type="PANTHER" id="PTHR10629">
    <property type="entry name" value="CYTOSINE-SPECIFIC METHYLTRANSFERASE"/>
    <property type="match status" value="1"/>
</dbReference>
<dbReference type="EC" id="2.1.1.37" evidence="11"/>
<name>A0A286UW79_9AGAM</name>
<dbReference type="Gene3D" id="3.90.120.10">
    <property type="entry name" value="DNA Methylase, subunit A, domain 2"/>
    <property type="match status" value="1"/>
</dbReference>
<evidence type="ECO:0000256" key="10">
    <source>
        <dbReference type="RuleBase" id="RU000416"/>
    </source>
</evidence>
<comment type="similarity">
    <text evidence="9 10">Belongs to the class I-like SAM-binding methyltransferase superfamily. C5-methyltransferase family.</text>
</comment>
<comment type="catalytic activity">
    <reaction evidence="11">
        <text>a 2'-deoxycytidine in DNA + S-adenosyl-L-methionine = a 5-methyl-2'-deoxycytidine in DNA + S-adenosyl-L-homocysteine + H(+)</text>
        <dbReference type="Rhea" id="RHEA:13681"/>
        <dbReference type="Rhea" id="RHEA-COMP:11369"/>
        <dbReference type="Rhea" id="RHEA-COMP:11370"/>
        <dbReference type="ChEBI" id="CHEBI:15378"/>
        <dbReference type="ChEBI" id="CHEBI:57856"/>
        <dbReference type="ChEBI" id="CHEBI:59789"/>
        <dbReference type="ChEBI" id="CHEBI:85452"/>
        <dbReference type="ChEBI" id="CHEBI:85454"/>
        <dbReference type="EC" id="2.1.1.37"/>
    </reaction>
</comment>
<comment type="caution">
    <text evidence="14">The sequence shown here is derived from an EMBL/GenBank/DDBJ whole genome shotgun (WGS) entry which is preliminary data.</text>
</comment>
<evidence type="ECO:0000256" key="7">
    <source>
        <dbReference type="ARBA" id="ARBA00023242"/>
    </source>
</evidence>
<evidence type="ECO:0000256" key="3">
    <source>
        <dbReference type="ARBA" id="ARBA00022679"/>
    </source>
</evidence>
<dbReference type="GO" id="GO:0044027">
    <property type="term" value="P:negative regulation of gene expression via chromosomal CpG island methylation"/>
    <property type="evidence" value="ECO:0007669"/>
    <property type="project" value="TreeGrafter"/>
</dbReference>
<dbReference type="STRING" id="2282107.A0A286UW79"/>
<protein>
    <recommendedName>
        <fullName evidence="11">Cytosine-specific methyltransferase</fullName>
        <ecNumber evidence="11">2.1.1.37</ecNumber>
    </recommendedName>
</protein>
<dbReference type="GO" id="GO:0003886">
    <property type="term" value="F:DNA (cytosine-5-)-methyltransferase activity"/>
    <property type="evidence" value="ECO:0007669"/>
    <property type="project" value="UniProtKB-EC"/>
</dbReference>
<dbReference type="InterPro" id="IPR001025">
    <property type="entry name" value="BAH_dom"/>
</dbReference>
<organism evidence="14 15">
    <name type="scientific">Pyrrhoderma noxium</name>
    <dbReference type="NCBI Taxonomy" id="2282107"/>
    <lineage>
        <taxon>Eukaryota</taxon>
        <taxon>Fungi</taxon>
        <taxon>Dikarya</taxon>
        <taxon>Basidiomycota</taxon>
        <taxon>Agaricomycotina</taxon>
        <taxon>Agaricomycetes</taxon>
        <taxon>Hymenochaetales</taxon>
        <taxon>Hymenochaetaceae</taxon>
        <taxon>Pyrrhoderma</taxon>
    </lineage>
</organism>
<feature type="domain" description="BAH" evidence="13">
    <location>
        <begin position="302"/>
        <end position="435"/>
    </location>
</feature>
<evidence type="ECO:0000256" key="1">
    <source>
        <dbReference type="ARBA" id="ARBA00004123"/>
    </source>
</evidence>
<evidence type="ECO:0000256" key="5">
    <source>
        <dbReference type="ARBA" id="ARBA00022737"/>
    </source>
</evidence>
<dbReference type="InterPro" id="IPR031303">
    <property type="entry name" value="C5_meth_CS"/>
</dbReference>
<feature type="region of interest" description="Disordered" evidence="12">
    <location>
        <begin position="1"/>
        <end position="81"/>
    </location>
</feature>
<dbReference type="Gene3D" id="2.30.30.490">
    <property type="match status" value="2"/>
</dbReference>
<dbReference type="PROSITE" id="PS00095">
    <property type="entry name" value="C5_MTASE_2"/>
    <property type="match status" value="1"/>
</dbReference>
<evidence type="ECO:0000256" key="2">
    <source>
        <dbReference type="ARBA" id="ARBA00022603"/>
    </source>
</evidence>
<keyword evidence="5" id="KW-0677">Repeat</keyword>
<dbReference type="GO" id="GO:0032259">
    <property type="term" value="P:methylation"/>
    <property type="evidence" value="ECO:0007669"/>
    <property type="project" value="UniProtKB-KW"/>
</dbReference>
<dbReference type="InterPro" id="IPR001525">
    <property type="entry name" value="C5_MeTfrase"/>
</dbReference>
<dbReference type="PRINTS" id="PR00105">
    <property type="entry name" value="C5METTRFRASE"/>
</dbReference>
<dbReference type="InterPro" id="IPR029063">
    <property type="entry name" value="SAM-dependent_MTases_sf"/>
</dbReference>
<dbReference type="PROSITE" id="PS00094">
    <property type="entry name" value="C5_MTASE_1"/>
    <property type="match status" value="1"/>
</dbReference>
<dbReference type="GO" id="GO:0003677">
    <property type="term" value="F:DNA binding"/>
    <property type="evidence" value="ECO:0007669"/>
    <property type="project" value="UniProtKB-KW"/>
</dbReference>
<dbReference type="OrthoDB" id="5376140at2759"/>
<dbReference type="GO" id="GO:0003682">
    <property type="term" value="F:chromatin binding"/>
    <property type="evidence" value="ECO:0007669"/>
    <property type="project" value="InterPro"/>
</dbReference>
<comment type="subcellular location">
    <subcellularLocation>
        <location evidence="1">Nucleus</location>
    </subcellularLocation>
</comment>
<evidence type="ECO:0000259" key="13">
    <source>
        <dbReference type="PROSITE" id="PS51038"/>
    </source>
</evidence>
<dbReference type="NCBIfam" id="TIGR00675">
    <property type="entry name" value="dcm"/>
    <property type="match status" value="1"/>
</dbReference>
<feature type="domain" description="BAH" evidence="13">
    <location>
        <begin position="483"/>
        <end position="596"/>
    </location>
</feature>
<dbReference type="SUPFAM" id="SSF53335">
    <property type="entry name" value="S-adenosyl-L-methionine-dependent methyltransferases"/>
    <property type="match status" value="1"/>
</dbReference>
<gene>
    <name evidence="14" type="ORF">PNOK_0092800</name>
</gene>
<proteinExistence type="inferred from homology"/>